<dbReference type="Proteomes" id="UP001190700">
    <property type="component" value="Unassembled WGS sequence"/>
</dbReference>
<protein>
    <submittedName>
        <fullName evidence="2">Uncharacterized protein</fullName>
    </submittedName>
</protein>
<reference evidence="2 3" key="1">
    <citation type="journal article" date="2015" name="Genome Biol. Evol.">
        <title>Comparative Genomics of a Bacterivorous Green Alga Reveals Evolutionary Causalities and Consequences of Phago-Mixotrophic Mode of Nutrition.</title>
        <authorList>
            <person name="Burns J.A."/>
            <person name="Paasch A."/>
            <person name="Narechania A."/>
            <person name="Kim E."/>
        </authorList>
    </citation>
    <scope>NUCLEOTIDE SEQUENCE [LARGE SCALE GENOMIC DNA]</scope>
    <source>
        <strain evidence="2 3">PLY_AMNH</strain>
    </source>
</reference>
<keyword evidence="1" id="KW-0472">Membrane</keyword>
<evidence type="ECO:0000256" key="1">
    <source>
        <dbReference type="SAM" id="Phobius"/>
    </source>
</evidence>
<feature type="transmembrane region" description="Helical" evidence="1">
    <location>
        <begin position="18"/>
        <end position="40"/>
    </location>
</feature>
<keyword evidence="1" id="KW-0812">Transmembrane</keyword>
<dbReference type="AlphaFoldDB" id="A0AAE0L2A5"/>
<gene>
    <name evidence="2" type="ORF">CYMTET_22285</name>
</gene>
<name>A0AAE0L2A5_9CHLO</name>
<organism evidence="2 3">
    <name type="scientific">Cymbomonas tetramitiformis</name>
    <dbReference type="NCBI Taxonomy" id="36881"/>
    <lineage>
        <taxon>Eukaryota</taxon>
        <taxon>Viridiplantae</taxon>
        <taxon>Chlorophyta</taxon>
        <taxon>Pyramimonadophyceae</taxon>
        <taxon>Pyramimonadales</taxon>
        <taxon>Pyramimonadaceae</taxon>
        <taxon>Cymbomonas</taxon>
    </lineage>
</organism>
<evidence type="ECO:0000313" key="3">
    <source>
        <dbReference type="Proteomes" id="UP001190700"/>
    </source>
</evidence>
<sequence length="204" mass="22521">MSPLPVACCNRCLKVLEVAVACFFCIYPTALDVLLAAWFFGRALREDILDGKNVWLADTDDTAKLARLLVLALRTDFISAGLDFGLDDPTVRVIDKATSLVYDILAMVIEPKSHAEMPLLGTDAVSDRDGRRAMMTDLIKGSVPLGVRQTLHDEHCTLPRQVAAAGQCPFLPSEEQSVRSLATLPRFDGLYLCPRMQLNYKHTV</sequence>
<keyword evidence="1" id="KW-1133">Transmembrane helix</keyword>
<keyword evidence="3" id="KW-1185">Reference proteome</keyword>
<accession>A0AAE0L2A5</accession>
<proteinExistence type="predicted"/>
<evidence type="ECO:0000313" key="2">
    <source>
        <dbReference type="EMBL" id="KAK3269267.1"/>
    </source>
</evidence>
<comment type="caution">
    <text evidence="2">The sequence shown here is derived from an EMBL/GenBank/DDBJ whole genome shotgun (WGS) entry which is preliminary data.</text>
</comment>
<dbReference type="EMBL" id="LGRX02011098">
    <property type="protein sequence ID" value="KAK3269267.1"/>
    <property type="molecule type" value="Genomic_DNA"/>
</dbReference>